<dbReference type="GO" id="GO:0016757">
    <property type="term" value="F:glycosyltransferase activity"/>
    <property type="evidence" value="ECO:0007669"/>
    <property type="project" value="InterPro"/>
</dbReference>
<dbReference type="EMBL" id="AF461769">
    <property type="protein sequence ID" value="AAN23058.1"/>
    <property type="molecule type" value="Genomic_DNA"/>
</dbReference>
<dbReference type="InterPro" id="IPR028098">
    <property type="entry name" value="Glyco_trans_4-like_N"/>
</dbReference>
<feature type="domain" description="Glycosyl transferase family 1" evidence="1">
    <location>
        <begin position="188"/>
        <end position="350"/>
    </location>
</feature>
<evidence type="ECO:0000313" key="3">
    <source>
        <dbReference type="EMBL" id="AAN23042.1"/>
    </source>
</evidence>
<dbReference type="Pfam" id="PF00534">
    <property type="entry name" value="Glycos_transf_1"/>
    <property type="match status" value="1"/>
</dbReference>
<proteinExistence type="predicted"/>
<protein>
    <submittedName>
        <fullName evidence="3">Putative glycosyltransferase</fullName>
    </submittedName>
</protein>
<dbReference type="CDD" id="cd03808">
    <property type="entry name" value="GT4_CapM-like"/>
    <property type="match status" value="1"/>
</dbReference>
<dbReference type="InterPro" id="IPR001296">
    <property type="entry name" value="Glyco_trans_1"/>
</dbReference>
<dbReference type="CAZy" id="GT4">
    <property type="family name" value="Glycosyltransferase Family 4"/>
</dbReference>
<dbReference type="PANTHER" id="PTHR12526">
    <property type="entry name" value="GLYCOSYLTRANSFERASE"/>
    <property type="match status" value="1"/>
</dbReference>
<dbReference type="SUPFAM" id="SSF53756">
    <property type="entry name" value="UDP-Glycosyltransferase/glycogen phosphorylase"/>
    <property type="match status" value="1"/>
</dbReference>
<dbReference type="PANTHER" id="PTHR12526:SF638">
    <property type="entry name" value="SPORE COAT PROTEIN SA"/>
    <property type="match status" value="1"/>
</dbReference>
<accession>Q8G8S0</accession>
<dbReference type="GO" id="GO:1901135">
    <property type="term" value="P:carbohydrate derivative metabolic process"/>
    <property type="evidence" value="ECO:0007669"/>
    <property type="project" value="UniProtKB-ARBA"/>
</dbReference>
<gene>
    <name evidence="3" type="primary">wbyC</name>
</gene>
<reference evidence="3" key="3">
    <citation type="submission" date="2001-12" db="EMBL/GenBank/DDBJ databases">
        <authorList>
            <person name="Pacinelli E."/>
            <person name="Wang L."/>
            <person name="Reeves P.R."/>
        </authorList>
    </citation>
    <scope>NUCLEOTIDE SEQUENCE</scope>
    <source>
        <strain evidence="3">M444</strain>
    </source>
</reference>
<dbReference type="GeneID" id="49786935"/>
<evidence type="ECO:0000259" key="2">
    <source>
        <dbReference type="Pfam" id="PF13477"/>
    </source>
</evidence>
<sequence>MKLKKILLCGNSSWSMYNFRLGVIKFLISNQYSVVILAPRDDYSDKLISIGCKFIDINLSAQGVNPFNELKFLFSLVSIYREEKPDFIINYTIKPNIYGSLASKVTNIPSIAITTGLGFVFTRKSIVSFFAKLLYKIALSCCQEVWFLNSDDQDVFLRKNIVNKNKTKILYSEGIDVTHFSPRKRNDHHDEDTFCFLLVARMLRDKGVPEFVSAARIIKKKYPNVSFRLLGFCDVENPSAITRSEIDSWVNEGVVEYLGVTDDVRQYIADSQCIVLPSSYREGIPRILMEAASMAKPVITTNNVGCREVILDEVTGYLCEVNNVDSLVSACEKLLSLDEAQIIDMGKKGRKLVEEKFSEEKIISQYSECINYYLIEKSIK</sequence>
<keyword evidence="3" id="KW-0808">Transferase</keyword>
<dbReference type="EMBL" id="AF461768">
    <property type="protein sequence ID" value="AAN23042.1"/>
    <property type="molecule type" value="Genomic_DNA"/>
</dbReference>
<dbReference type="Gene3D" id="3.40.50.2000">
    <property type="entry name" value="Glycogen Phosphorylase B"/>
    <property type="match status" value="2"/>
</dbReference>
<reference evidence="3" key="1">
    <citation type="journal article" date="1995" name="Biochim. Biophys. Acta">
        <title>Genetic organisation and evolution of Yersinia pseudotuberculosis 3,6-dideoxyhexose biosynthetic genes.</title>
        <authorList>
            <person name="Hobbs M."/>
            <person name="Reeves P.R."/>
        </authorList>
    </citation>
    <scope>NUCLEOTIDE SEQUENCE</scope>
    <source>
        <strain evidence="3">M444</strain>
    </source>
</reference>
<evidence type="ECO:0000259" key="1">
    <source>
        <dbReference type="Pfam" id="PF00534"/>
    </source>
</evidence>
<dbReference type="Pfam" id="PF13477">
    <property type="entry name" value="Glyco_trans_4_2"/>
    <property type="match status" value="1"/>
</dbReference>
<dbReference type="RefSeq" id="WP_024063207.1">
    <property type="nucleotide sequence ID" value="NZ_AP024605.1"/>
</dbReference>
<reference evidence="3" key="2">
    <citation type="journal article" date="1996" name="Trends Microbiol.">
        <title>Bacterial polysaccharide synthesis and gene nomenclature.</title>
        <authorList>
            <person name="Reeves P.R."/>
            <person name="Hobbs M."/>
            <person name="Valvano M.A."/>
            <person name="Skurnik M."/>
            <person name="Whitfield C."/>
            <person name="Coplin D."/>
            <person name="Kido N."/>
            <person name="Klena J."/>
            <person name="Maskell D."/>
            <person name="Raetz C.R."/>
            <person name="Rick P.D."/>
        </authorList>
    </citation>
    <scope>NUCLEOTIDE SEQUENCE</scope>
    <source>
        <strain evidence="3">M444</strain>
    </source>
</reference>
<name>Q8G8S0_YERPU</name>
<feature type="domain" description="Glycosyltransferase subfamily 4-like N-terminal" evidence="2">
    <location>
        <begin position="5"/>
        <end position="145"/>
    </location>
</feature>
<dbReference type="AlphaFoldDB" id="Q8G8S0"/>
<reference evidence="3" key="4">
    <citation type="journal article" date="2002" name="Infect. Immun.">
        <title>Relationship of Yersinia pseudotuberculosis O antigens IA, IIA, and IVB: the IIA gene cluster was derived from that of IVB.</title>
        <authorList>
            <person name="Pacinelli E."/>
            <person name="Wang L."/>
            <person name="Reeves P.R."/>
        </authorList>
    </citation>
    <scope>NUCLEOTIDE SEQUENCE</scope>
    <source>
        <strain evidence="3">M444</strain>
    </source>
</reference>
<organism evidence="3">
    <name type="scientific">Yersinia pseudotuberculosis</name>
    <dbReference type="NCBI Taxonomy" id="633"/>
    <lineage>
        <taxon>Bacteria</taxon>
        <taxon>Pseudomonadati</taxon>
        <taxon>Pseudomonadota</taxon>
        <taxon>Gammaproteobacteria</taxon>
        <taxon>Enterobacterales</taxon>
        <taxon>Yersiniaceae</taxon>
        <taxon>Yersinia</taxon>
    </lineage>
</organism>